<dbReference type="OrthoDB" id="193379at2"/>
<name>A0A2M8IWL5_9RHOB</name>
<dbReference type="GO" id="GO:0051479">
    <property type="term" value="P:mannosylglycerate biosynthetic process"/>
    <property type="evidence" value="ECO:0007669"/>
    <property type="project" value="InterPro"/>
</dbReference>
<dbReference type="Gene3D" id="3.40.50.1000">
    <property type="entry name" value="HAD superfamily/HAD-like"/>
    <property type="match status" value="1"/>
</dbReference>
<dbReference type="SFLD" id="SFLDG01142">
    <property type="entry name" value="C2.B.2:_Mannosyl-3-phosphoglyc"/>
    <property type="match status" value="1"/>
</dbReference>
<dbReference type="PANTHER" id="PTHR10000:SF8">
    <property type="entry name" value="HAD SUPERFAMILY HYDROLASE-LIKE, TYPE 3"/>
    <property type="match status" value="1"/>
</dbReference>
<dbReference type="InterPro" id="IPR023214">
    <property type="entry name" value="HAD_sf"/>
</dbReference>
<evidence type="ECO:0000256" key="3">
    <source>
        <dbReference type="ARBA" id="ARBA00022842"/>
    </source>
</evidence>
<dbReference type="GO" id="GO:0005829">
    <property type="term" value="C:cytosol"/>
    <property type="evidence" value="ECO:0007669"/>
    <property type="project" value="TreeGrafter"/>
</dbReference>
<keyword evidence="3" id="KW-0460">Magnesium</keyword>
<dbReference type="AlphaFoldDB" id="A0A2M8IWL5"/>
<dbReference type="InterPro" id="IPR006381">
    <property type="entry name" value="HAD-SF-IIB-MPGP"/>
</dbReference>
<gene>
    <name evidence="4" type="ORF">CVM52_19750</name>
</gene>
<dbReference type="EMBL" id="PGTB01000128">
    <property type="protein sequence ID" value="PJE34930.1"/>
    <property type="molecule type" value="Genomic_DNA"/>
</dbReference>
<keyword evidence="5" id="KW-1185">Reference proteome</keyword>
<dbReference type="SFLD" id="SFLDG01140">
    <property type="entry name" value="C2.B:_Phosphomannomutase_and_P"/>
    <property type="match status" value="1"/>
</dbReference>
<dbReference type="Proteomes" id="UP000231553">
    <property type="component" value="Unassembled WGS sequence"/>
</dbReference>
<accession>A0A2M8IWL5</accession>
<evidence type="ECO:0000256" key="2">
    <source>
        <dbReference type="ARBA" id="ARBA00022801"/>
    </source>
</evidence>
<dbReference type="RefSeq" id="WP_100164149.1">
    <property type="nucleotide sequence ID" value="NZ_PGTB01000128.1"/>
</dbReference>
<evidence type="ECO:0000256" key="1">
    <source>
        <dbReference type="ARBA" id="ARBA00022723"/>
    </source>
</evidence>
<reference evidence="4 5" key="1">
    <citation type="journal article" date="2018" name="Int. J. Syst. Evol. Microbiol.">
        <title>Pseudooceanicola lipolyticus sp. nov., a marine alphaproteobacterium, reclassification of Oceanicola flagellatus as Pseudooceanicola flagellatus comb. nov. and emended description of the genus Pseudooceanicola.</title>
        <authorList>
            <person name="Huang M.-M."/>
            <person name="Guo L.-L."/>
            <person name="Wu Y.-H."/>
            <person name="Lai Q.-L."/>
            <person name="Shao Z.-Z."/>
            <person name="Wang C.-S."/>
            <person name="Wu M."/>
            <person name="Xu X.-W."/>
        </authorList>
    </citation>
    <scope>NUCLEOTIDE SEQUENCE [LARGE SCALE GENOMIC DNA]</scope>
    <source>
        <strain evidence="4 5">157</strain>
    </source>
</reference>
<organism evidence="4 5">
    <name type="scientific">Pseudooceanicola lipolyticus</name>
    <dbReference type="NCBI Taxonomy" id="2029104"/>
    <lineage>
        <taxon>Bacteria</taxon>
        <taxon>Pseudomonadati</taxon>
        <taxon>Pseudomonadota</taxon>
        <taxon>Alphaproteobacteria</taxon>
        <taxon>Rhodobacterales</taxon>
        <taxon>Paracoccaceae</taxon>
        <taxon>Pseudooceanicola</taxon>
    </lineage>
</organism>
<dbReference type="Pfam" id="PF08282">
    <property type="entry name" value="Hydrolase_3"/>
    <property type="match status" value="2"/>
</dbReference>
<protein>
    <submittedName>
        <fullName evidence="4">Mannosyl-3-phosphoglycerate phosphatase</fullName>
    </submittedName>
</protein>
<keyword evidence="1" id="KW-0479">Metal-binding</keyword>
<evidence type="ECO:0000313" key="5">
    <source>
        <dbReference type="Proteomes" id="UP000231553"/>
    </source>
</evidence>
<dbReference type="PANTHER" id="PTHR10000">
    <property type="entry name" value="PHOSPHOSERINE PHOSPHATASE"/>
    <property type="match status" value="1"/>
</dbReference>
<comment type="caution">
    <text evidence="4">The sequence shown here is derived from an EMBL/GenBank/DDBJ whole genome shotgun (WGS) entry which is preliminary data.</text>
</comment>
<sequence length="260" mass="26807">MRSNLPLLVFTDLDGTLLDHASYDWSPARPALTALRAFGAGLVLASSKTAAEIAPLREAVGFADWPAIVENGAGTLPPGVQGSAGDSAHRTVLAALAALPADLRDGFRGFSDMTVDEVAERTGLPAPDAAAAKARQHSEPGLWSGEEAGCAAFVAALQKHGVSARRGGRFLTLSLGQTKADRMREIAAAARPLHTVALGDAPNDTEMLAAADLGIIVANPAATPLPEQPGEAAGHIRRTILPGPAGWNRAILDLLSDLKA</sequence>
<dbReference type="SUPFAM" id="SSF56784">
    <property type="entry name" value="HAD-like"/>
    <property type="match status" value="1"/>
</dbReference>
<proteinExistence type="predicted"/>
<evidence type="ECO:0000313" key="4">
    <source>
        <dbReference type="EMBL" id="PJE34930.1"/>
    </source>
</evidence>
<dbReference type="GO" id="GO:0000287">
    <property type="term" value="F:magnesium ion binding"/>
    <property type="evidence" value="ECO:0007669"/>
    <property type="project" value="TreeGrafter"/>
</dbReference>
<dbReference type="Gene3D" id="3.30.980.20">
    <property type="entry name" value="Putative mannosyl-3-phosphoglycerate phosphatase, domain 2"/>
    <property type="match status" value="1"/>
</dbReference>
<keyword evidence="2" id="KW-0378">Hydrolase</keyword>
<dbReference type="InterPro" id="IPR036412">
    <property type="entry name" value="HAD-like_sf"/>
</dbReference>
<dbReference type="SFLD" id="SFLDS00003">
    <property type="entry name" value="Haloacid_Dehalogenase"/>
    <property type="match status" value="1"/>
</dbReference>
<dbReference type="GO" id="GO:0050531">
    <property type="term" value="F:mannosyl-3-phosphoglycerate phosphatase activity"/>
    <property type="evidence" value="ECO:0007669"/>
    <property type="project" value="InterPro"/>
</dbReference>